<dbReference type="InterPro" id="IPR055170">
    <property type="entry name" value="GFO_IDH_MocA-like_dom"/>
</dbReference>
<dbReference type="Proteomes" id="UP000450917">
    <property type="component" value="Unassembled WGS sequence"/>
</dbReference>
<dbReference type="RefSeq" id="WP_141335888.1">
    <property type="nucleotide sequence ID" value="NZ_JBDLZV010000001.1"/>
</dbReference>
<dbReference type="Pfam" id="PF01408">
    <property type="entry name" value="GFO_IDH_MocA"/>
    <property type="match status" value="1"/>
</dbReference>
<evidence type="ECO:0000256" key="1">
    <source>
        <dbReference type="ARBA" id="ARBA00010928"/>
    </source>
</evidence>
<gene>
    <name evidence="5" type="ORF">GNP93_04875</name>
</gene>
<dbReference type="Gene3D" id="3.30.360.10">
    <property type="entry name" value="Dihydrodipicolinate Reductase, domain 2"/>
    <property type="match status" value="1"/>
</dbReference>
<dbReference type="AlphaFoldDB" id="A0A7X2Z854"/>
<proteinExistence type="inferred from homology"/>
<dbReference type="GO" id="GO:0016491">
    <property type="term" value="F:oxidoreductase activity"/>
    <property type="evidence" value="ECO:0007669"/>
    <property type="project" value="UniProtKB-KW"/>
</dbReference>
<evidence type="ECO:0000259" key="3">
    <source>
        <dbReference type="Pfam" id="PF01408"/>
    </source>
</evidence>
<evidence type="ECO:0000313" key="5">
    <source>
        <dbReference type="EMBL" id="MUG70007.1"/>
    </source>
</evidence>
<dbReference type="SUPFAM" id="SSF51735">
    <property type="entry name" value="NAD(P)-binding Rossmann-fold domains"/>
    <property type="match status" value="1"/>
</dbReference>
<comment type="caution">
    <text evidence="5">The sequence shown here is derived from an EMBL/GenBank/DDBJ whole genome shotgun (WGS) entry which is preliminary data.</text>
</comment>
<dbReference type="PANTHER" id="PTHR42840:SF3">
    <property type="entry name" value="BINDING ROSSMANN FOLD OXIDOREDUCTASE, PUTATIVE (AFU_ORTHOLOGUE AFUA_2G10240)-RELATED"/>
    <property type="match status" value="1"/>
</dbReference>
<sequence>MKTVTIAVIGAGFAAHFHGRAYAKVHGVKVRLKTIVDVDVEKAREVAAIYGFEQVTAEVSDVFHDAEIDIVDIVTPPHLHVELALEALKAGKHVICEKPLTGYFGEAGDEKPIGSKVSKAKMYETVLKEMEEARTIIKANDKMFMYAENYIYSPNILKAAEIIRSKKSKLLFMKGEESIKGSTSPVAGSWEKTGGGALIRLGCHPISGVLWLKQVEAQARNEEISVASVVADTGNIASTLTEHEKRHLTGKPIDVEDFATVTITFSDGTKAVIMSSDHVLGGVKNYIEVYANDAVLMCNITPTDNMKTYFLDQDGLEDVYISEMMPQKTGWNHVFIAEDILRGYRYELQDFVECAAFGRKPLSDIDLAYETTKVIYAAYLSASEGRKVTFDRTASLC</sequence>
<protein>
    <submittedName>
        <fullName evidence="5">Gfo/Idh/MocA family oxidoreductase</fullName>
    </submittedName>
</protein>
<dbReference type="SUPFAM" id="SSF55347">
    <property type="entry name" value="Glyceraldehyde-3-phosphate dehydrogenase-like, C-terminal domain"/>
    <property type="match status" value="1"/>
</dbReference>
<dbReference type="Gene3D" id="3.40.50.720">
    <property type="entry name" value="NAD(P)-binding Rossmann-like Domain"/>
    <property type="match status" value="1"/>
</dbReference>
<accession>A0A7X2Z854</accession>
<comment type="similarity">
    <text evidence="1">Belongs to the Gfo/Idh/MocA family.</text>
</comment>
<dbReference type="EMBL" id="WNZX01000002">
    <property type="protein sequence ID" value="MUG70007.1"/>
    <property type="molecule type" value="Genomic_DNA"/>
</dbReference>
<evidence type="ECO:0000313" key="6">
    <source>
        <dbReference type="Proteomes" id="UP000450917"/>
    </source>
</evidence>
<feature type="domain" description="Gfo/Idh/MocA-like oxidoreductase N-terminal" evidence="3">
    <location>
        <begin position="5"/>
        <end position="105"/>
    </location>
</feature>
<dbReference type="InterPro" id="IPR036291">
    <property type="entry name" value="NAD(P)-bd_dom_sf"/>
</dbReference>
<organism evidence="5 6">
    <name type="scientific">Paenibacillus validus</name>
    <dbReference type="NCBI Taxonomy" id="44253"/>
    <lineage>
        <taxon>Bacteria</taxon>
        <taxon>Bacillati</taxon>
        <taxon>Bacillota</taxon>
        <taxon>Bacilli</taxon>
        <taxon>Bacillales</taxon>
        <taxon>Paenibacillaceae</taxon>
        <taxon>Paenibacillus</taxon>
    </lineage>
</organism>
<dbReference type="PANTHER" id="PTHR42840">
    <property type="entry name" value="NAD(P)-BINDING ROSSMANN-FOLD SUPERFAMILY PROTEIN-RELATED"/>
    <property type="match status" value="1"/>
</dbReference>
<keyword evidence="6" id="KW-1185">Reference proteome</keyword>
<dbReference type="Pfam" id="PF22725">
    <property type="entry name" value="GFO_IDH_MocA_C3"/>
    <property type="match status" value="1"/>
</dbReference>
<keyword evidence="2" id="KW-0560">Oxidoreductase</keyword>
<name>A0A7X2Z854_9BACL</name>
<dbReference type="InterPro" id="IPR000683">
    <property type="entry name" value="Gfo/Idh/MocA-like_OxRdtase_N"/>
</dbReference>
<reference evidence="5 6" key="1">
    <citation type="submission" date="2019-11" db="EMBL/GenBank/DDBJ databases">
        <title>Draft genome sequences of five Paenibacillus species of dairy origin.</title>
        <authorList>
            <person name="Olajide A.M."/>
            <person name="Chen S."/>
            <person name="Lapointe G."/>
        </authorList>
    </citation>
    <scope>NUCLEOTIDE SEQUENCE [LARGE SCALE GENOMIC DNA]</scope>
    <source>
        <strain evidence="5 6">2CS3</strain>
    </source>
</reference>
<evidence type="ECO:0000256" key="2">
    <source>
        <dbReference type="ARBA" id="ARBA00023002"/>
    </source>
</evidence>
<dbReference type="GO" id="GO:0000166">
    <property type="term" value="F:nucleotide binding"/>
    <property type="evidence" value="ECO:0007669"/>
    <property type="project" value="InterPro"/>
</dbReference>
<evidence type="ECO:0000259" key="4">
    <source>
        <dbReference type="Pfam" id="PF22725"/>
    </source>
</evidence>
<feature type="domain" description="GFO/IDH/MocA-like oxidoreductase" evidence="4">
    <location>
        <begin position="188"/>
        <end position="293"/>
    </location>
</feature>